<feature type="transmembrane region" description="Helical" evidence="5">
    <location>
        <begin position="14"/>
        <end position="32"/>
    </location>
</feature>
<evidence type="ECO:0000256" key="4">
    <source>
        <dbReference type="ARBA" id="ARBA00023136"/>
    </source>
</evidence>
<keyword evidence="7" id="KW-1185">Reference proteome</keyword>
<evidence type="ECO:0000313" key="7">
    <source>
        <dbReference type="Proteomes" id="UP001165366"/>
    </source>
</evidence>
<organism evidence="6 7">
    <name type="scientific">Rhodohalobacter sulfatireducens</name>
    <dbReference type="NCBI Taxonomy" id="2911366"/>
    <lineage>
        <taxon>Bacteria</taxon>
        <taxon>Pseudomonadati</taxon>
        <taxon>Balneolota</taxon>
        <taxon>Balneolia</taxon>
        <taxon>Balneolales</taxon>
        <taxon>Balneolaceae</taxon>
        <taxon>Rhodohalobacter</taxon>
    </lineage>
</organism>
<evidence type="ECO:0000256" key="3">
    <source>
        <dbReference type="ARBA" id="ARBA00022989"/>
    </source>
</evidence>
<reference evidence="6" key="1">
    <citation type="submission" date="2022-01" db="EMBL/GenBank/DDBJ databases">
        <authorList>
            <person name="Wang Y."/>
        </authorList>
    </citation>
    <scope>NUCLEOTIDE SEQUENCE</scope>
    <source>
        <strain evidence="6">WB101</strain>
    </source>
</reference>
<dbReference type="EMBL" id="JAKLWS010000004">
    <property type="protein sequence ID" value="MCG2587961.1"/>
    <property type="molecule type" value="Genomic_DNA"/>
</dbReference>
<name>A0ABS9KAU6_9BACT</name>
<evidence type="ECO:0000256" key="5">
    <source>
        <dbReference type="SAM" id="Phobius"/>
    </source>
</evidence>
<feature type="transmembrane region" description="Helical" evidence="5">
    <location>
        <begin position="206"/>
        <end position="225"/>
    </location>
</feature>
<reference evidence="6" key="2">
    <citation type="submission" date="2024-05" db="EMBL/GenBank/DDBJ databases">
        <title>Rhodohalobacter halophilus gen. nov., sp. nov., a moderately halophilic member of the family Balneolaceae.</title>
        <authorList>
            <person name="Xia J."/>
        </authorList>
    </citation>
    <scope>NUCLEOTIDE SEQUENCE</scope>
    <source>
        <strain evidence="6">WB101</strain>
    </source>
</reference>
<evidence type="ECO:0000313" key="6">
    <source>
        <dbReference type="EMBL" id="MCG2587961.1"/>
    </source>
</evidence>
<evidence type="ECO:0000256" key="1">
    <source>
        <dbReference type="ARBA" id="ARBA00004141"/>
    </source>
</evidence>
<keyword evidence="3 5" id="KW-1133">Transmembrane helix</keyword>
<dbReference type="Proteomes" id="UP001165366">
    <property type="component" value="Unassembled WGS sequence"/>
</dbReference>
<feature type="transmembrane region" description="Helical" evidence="5">
    <location>
        <begin position="130"/>
        <end position="150"/>
    </location>
</feature>
<dbReference type="Pfam" id="PF01040">
    <property type="entry name" value="UbiA"/>
    <property type="match status" value="1"/>
</dbReference>
<feature type="transmembrane region" description="Helical" evidence="5">
    <location>
        <begin position="156"/>
        <end position="175"/>
    </location>
</feature>
<feature type="transmembrane region" description="Helical" evidence="5">
    <location>
        <begin position="44"/>
        <end position="62"/>
    </location>
</feature>
<feature type="transmembrane region" description="Helical" evidence="5">
    <location>
        <begin position="85"/>
        <end position="118"/>
    </location>
</feature>
<feature type="transmembrane region" description="Helical" evidence="5">
    <location>
        <begin position="231"/>
        <end position="251"/>
    </location>
</feature>
<accession>A0ABS9KAU6</accession>
<keyword evidence="4 5" id="KW-0472">Membrane</keyword>
<keyword evidence="2 5" id="KW-0812">Transmembrane</keyword>
<comment type="subcellular location">
    <subcellularLocation>
        <location evidence="1">Membrane</location>
        <topology evidence="1">Multi-pass membrane protein</topology>
    </subcellularLocation>
</comment>
<dbReference type="RefSeq" id="WP_237852805.1">
    <property type="nucleotide sequence ID" value="NZ_JAKLWS010000004.1"/>
</dbReference>
<evidence type="ECO:0000256" key="2">
    <source>
        <dbReference type="ARBA" id="ARBA00022692"/>
    </source>
</evidence>
<proteinExistence type="predicted"/>
<sequence>MIQEIKNFILHLRLHYQFFILSGGYLLGGLLADQMQFSQFWLQFLNVHVLLYGGATAFNSFWDKDEGPIGGLKHPPKMTPWMHKVSLFLMLAGWIWAITVSWVYFTVYGISLLLFWLYSTPHARWKGEPILSLIAIGISTGLNSVFLGFWAAGGAFSTSILFSGIGASLILLSLYPVSQIYQADEDSKRGDITFFVKFGLSGVQRFFMAAYVIGLVLMCIGFFRIYSTPAIVLFIVGLLSFAIINSFVAGLEGNQKEYKKVMNIKFFASLSFVIFLLTANIIRYEWIGETLLSNYF</sequence>
<comment type="caution">
    <text evidence="6">The sequence shown here is derived from an EMBL/GenBank/DDBJ whole genome shotgun (WGS) entry which is preliminary data.</text>
</comment>
<gene>
    <name evidence="6" type="ORF">L6773_05260</name>
</gene>
<dbReference type="InterPro" id="IPR000537">
    <property type="entry name" value="UbiA_prenyltransferase"/>
</dbReference>
<protein>
    <submittedName>
        <fullName evidence="6">UbiA family prenyltransferase</fullName>
    </submittedName>
</protein>
<feature type="transmembrane region" description="Helical" evidence="5">
    <location>
        <begin position="263"/>
        <end position="282"/>
    </location>
</feature>